<evidence type="ECO:0000256" key="10">
    <source>
        <dbReference type="RuleBase" id="RU003682"/>
    </source>
</evidence>
<organism evidence="12 13">
    <name type="scientific">Penstemon smallii</name>
    <dbReference type="NCBI Taxonomy" id="265156"/>
    <lineage>
        <taxon>Eukaryota</taxon>
        <taxon>Viridiplantae</taxon>
        <taxon>Streptophyta</taxon>
        <taxon>Embryophyta</taxon>
        <taxon>Tracheophyta</taxon>
        <taxon>Spermatophyta</taxon>
        <taxon>Magnoliopsida</taxon>
        <taxon>eudicotyledons</taxon>
        <taxon>Gunneridae</taxon>
        <taxon>Pentapetalae</taxon>
        <taxon>asterids</taxon>
        <taxon>lamiids</taxon>
        <taxon>Lamiales</taxon>
        <taxon>Plantaginaceae</taxon>
        <taxon>Cheloneae</taxon>
        <taxon>Penstemon</taxon>
    </lineage>
</organism>
<dbReference type="GO" id="GO:0016706">
    <property type="term" value="F:2-oxoglutarate-dependent dioxygenase activity"/>
    <property type="evidence" value="ECO:0007669"/>
    <property type="project" value="UniProtKB-ARBA"/>
</dbReference>
<evidence type="ECO:0000256" key="9">
    <source>
        <dbReference type="ARBA" id="ARBA00048503"/>
    </source>
</evidence>
<evidence type="ECO:0000256" key="7">
    <source>
        <dbReference type="ARBA" id="ARBA00023002"/>
    </source>
</evidence>
<protein>
    <recommendedName>
        <fullName evidence="4">feruloyl-CoA 6-hydroxylase</fullName>
        <ecNumber evidence="4">1.14.11.61</ecNumber>
    </recommendedName>
</protein>
<dbReference type="Pfam" id="PF14226">
    <property type="entry name" value="DIOX_N"/>
    <property type="match status" value="1"/>
</dbReference>
<dbReference type="EMBL" id="JBJXBP010000001">
    <property type="protein sequence ID" value="KAL3850210.1"/>
    <property type="molecule type" value="Genomic_DNA"/>
</dbReference>
<dbReference type="GO" id="GO:0046872">
    <property type="term" value="F:metal ion binding"/>
    <property type="evidence" value="ECO:0007669"/>
    <property type="project" value="UniProtKB-KW"/>
</dbReference>
<dbReference type="GO" id="GO:0002238">
    <property type="term" value="P:response to molecule of fungal origin"/>
    <property type="evidence" value="ECO:0007669"/>
    <property type="project" value="UniProtKB-ARBA"/>
</dbReference>
<name>A0ABD3UPL4_9LAMI</name>
<dbReference type="SUPFAM" id="SSF51197">
    <property type="entry name" value="Clavaminate synthase-like"/>
    <property type="match status" value="1"/>
</dbReference>
<feature type="domain" description="Fe2OG dioxygenase" evidence="11">
    <location>
        <begin position="205"/>
        <end position="307"/>
    </location>
</feature>
<dbReference type="InterPro" id="IPR026992">
    <property type="entry name" value="DIOX_N"/>
</dbReference>
<evidence type="ECO:0000256" key="2">
    <source>
        <dbReference type="ARBA" id="ARBA00004918"/>
    </source>
</evidence>
<dbReference type="EC" id="1.14.11.61" evidence="4"/>
<evidence type="ECO:0000259" key="11">
    <source>
        <dbReference type="PROSITE" id="PS51471"/>
    </source>
</evidence>
<evidence type="ECO:0000256" key="6">
    <source>
        <dbReference type="ARBA" id="ARBA00022964"/>
    </source>
</evidence>
<evidence type="ECO:0000313" key="12">
    <source>
        <dbReference type="EMBL" id="KAL3850210.1"/>
    </source>
</evidence>
<dbReference type="PROSITE" id="PS51471">
    <property type="entry name" value="FE2OG_OXY"/>
    <property type="match status" value="1"/>
</dbReference>
<keyword evidence="6" id="KW-0223">Dioxygenase</keyword>
<evidence type="ECO:0000256" key="5">
    <source>
        <dbReference type="ARBA" id="ARBA00022723"/>
    </source>
</evidence>
<comment type="cofactor">
    <cofactor evidence="1">
        <name>L-ascorbate</name>
        <dbReference type="ChEBI" id="CHEBI:38290"/>
    </cofactor>
</comment>
<dbReference type="Pfam" id="PF03171">
    <property type="entry name" value="2OG-FeII_Oxy"/>
    <property type="match status" value="1"/>
</dbReference>
<dbReference type="InterPro" id="IPR050295">
    <property type="entry name" value="Plant_2OG-oxidoreductases"/>
</dbReference>
<dbReference type="FunFam" id="2.60.120.330:FF:000023">
    <property type="entry name" value="Feruloyl CoA ortho-hydroxylase 1"/>
    <property type="match status" value="1"/>
</dbReference>
<comment type="caution">
    <text evidence="12">The sequence shown here is derived from an EMBL/GenBank/DDBJ whole genome shotgun (WGS) entry which is preliminary data.</text>
</comment>
<keyword evidence="7 10" id="KW-0560">Oxidoreductase</keyword>
<sequence length="358" mass="40522">MSEPLSEPENIIEFILNKGNGVKGLSQLNLKTIPNQFIHPVQERLDPNQIVVQESVPIIDLSNWDDPKVAESICEAASKWGFFQIINHGIPLEVLENVKQAAHDFFNLPVVERRKYLKENTPSQTVQLRTSFSPQVEKVLEWKDYLLHFCDGQEIEHSEHWPHVSRDQVLEYINWAKPVIRKLLEILLNGINVEKMDEVKESALMASQIVSLLYYPVCPNPDLASGAGPHADISSLTFLLQDDVGGLYVRANECDKWIHVQPVKGAFVVNIGDVLQIMSNDRYKSIEHRVLVSGSKNRVSVPIFLNPAPNASIGPLPEVLEAGLGEKPIYKQIVYSDYYNYFFSKAHDGKQTINYAKI</sequence>
<comment type="similarity">
    <text evidence="3 10">Belongs to the iron/ascorbate-dependent oxidoreductase family.</text>
</comment>
<evidence type="ECO:0000256" key="1">
    <source>
        <dbReference type="ARBA" id="ARBA00001961"/>
    </source>
</evidence>
<evidence type="ECO:0000256" key="8">
    <source>
        <dbReference type="ARBA" id="ARBA00023004"/>
    </source>
</evidence>
<keyword evidence="8 10" id="KW-0408">Iron</keyword>
<dbReference type="AlphaFoldDB" id="A0ABD3UPL4"/>
<accession>A0ABD3UPL4</accession>
<dbReference type="InterPro" id="IPR027443">
    <property type="entry name" value="IPNS-like_sf"/>
</dbReference>
<dbReference type="PANTHER" id="PTHR47991">
    <property type="entry name" value="OXOGLUTARATE/IRON-DEPENDENT DIOXYGENASE"/>
    <property type="match status" value="1"/>
</dbReference>
<dbReference type="Proteomes" id="UP001634393">
    <property type="component" value="Unassembled WGS sequence"/>
</dbReference>
<dbReference type="Gene3D" id="2.60.120.330">
    <property type="entry name" value="B-lactam Antibiotic, Isopenicillin N Synthase, Chain"/>
    <property type="match status" value="1"/>
</dbReference>
<dbReference type="GO" id="GO:0009805">
    <property type="term" value="P:coumarin biosynthetic process"/>
    <property type="evidence" value="ECO:0007669"/>
    <property type="project" value="UniProtKB-ARBA"/>
</dbReference>
<evidence type="ECO:0000313" key="13">
    <source>
        <dbReference type="Proteomes" id="UP001634393"/>
    </source>
</evidence>
<keyword evidence="5 10" id="KW-0479">Metal-binding</keyword>
<proteinExistence type="inferred from homology"/>
<evidence type="ECO:0000256" key="4">
    <source>
        <dbReference type="ARBA" id="ARBA00012885"/>
    </source>
</evidence>
<gene>
    <name evidence="12" type="ORF">ACJIZ3_012092</name>
</gene>
<reference evidence="12 13" key="1">
    <citation type="submission" date="2024-12" db="EMBL/GenBank/DDBJ databases">
        <title>The unique morphological basis and parallel evolutionary history of personate flowers in Penstemon.</title>
        <authorList>
            <person name="Depatie T.H."/>
            <person name="Wessinger C.A."/>
        </authorList>
    </citation>
    <scope>NUCLEOTIDE SEQUENCE [LARGE SCALE GENOMIC DNA]</scope>
    <source>
        <strain evidence="12">WTNN_2</strain>
        <tissue evidence="12">Leaf</tissue>
    </source>
</reference>
<dbReference type="InterPro" id="IPR005123">
    <property type="entry name" value="Oxoglu/Fe-dep_dioxygenase_dom"/>
</dbReference>
<comment type="pathway">
    <text evidence="2">Phenylpropanoid metabolism.</text>
</comment>
<comment type="catalytic activity">
    <reaction evidence="9">
        <text>(E)-feruloyl-CoA + 2-oxoglutarate + O2 = (E)-6-hydroxyferuloyl-CoA + succinate + CO2</text>
        <dbReference type="Rhea" id="RHEA:57856"/>
        <dbReference type="ChEBI" id="CHEBI:15379"/>
        <dbReference type="ChEBI" id="CHEBI:16526"/>
        <dbReference type="ChEBI" id="CHEBI:16810"/>
        <dbReference type="ChEBI" id="CHEBI:30031"/>
        <dbReference type="ChEBI" id="CHEBI:87305"/>
        <dbReference type="ChEBI" id="CHEBI:142390"/>
        <dbReference type="EC" id="1.14.11.61"/>
    </reaction>
</comment>
<dbReference type="InterPro" id="IPR044861">
    <property type="entry name" value="IPNS-like_FE2OG_OXY"/>
</dbReference>
<evidence type="ECO:0000256" key="3">
    <source>
        <dbReference type="ARBA" id="ARBA00008056"/>
    </source>
</evidence>
<keyword evidence="13" id="KW-1185">Reference proteome</keyword>